<proteinExistence type="predicted"/>
<dbReference type="Proteomes" id="UP000494216">
    <property type="component" value="Unassembled WGS sequence"/>
</dbReference>
<accession>A0A8S0XJB8</accession>
<keyword evidence="2" id="KW-1185">Reference proteome</keyword>
<comment type="caution">
    <text evidence="1">The sequence shown here is derived from an EMBL/GenBank/DDBJ whole genome shotgun (WGS) entry which is preliminary data.</text>
</comment>
<evidence type="ECO:0000313" key="1">
    <source>
        <dbReference type="EMBL" id="CAA9893043.1"/>
    </source>
</evidence>
<sequence>MINSNWLARPVILVAWTAGVLLGFTTISSAETVAGFAKGYVHPPYGASGIPLLDSFYFRYSDTDHHIQDLAVYPEQGGQILLAFADKNDDDTYFYSIEHKRYSLAGGVITGSFVDFCNGKCLYPLDPPGPDYIFTLRGFRFYFRNGDHQINEVGILWEGAGVKTYFNDRNYDDPYVVYVDYAWLPASLVKETGDISGTEAGGAQNMLANANRAIITGFKFDYLGDDVDHEIQDIGIQTRDSDMQVFFGDKNQDDDFSYLVNYAILAGRIVRPFPLPESPLPPIKAAN</sequence>
<gene>
    <name evidence="1" type="ORF">METHB2_960006</name>
</gene>
<dbReference type="AlphaFoldDB" id="A0A8S0XJB8"/>
<dbReference type="EMBL" id="CADCXN010000131">
    <property type="protein sequence ID" value="CAA9893043.1"/>
    <property type="molecule type" value="Genomic_DNA"/>
</dbReference>
<organism evidence="1 2">
    <name type="scientific">Candidatus Methylobacter favarea</name>
    <dbReference type="NCBI Taxonomy" id="2707345"/>
    <lineage>
        <taxon>Bacteria</taxon>
        <taxon>Pseudomonadati</taxon>
        <taxon>Pseudomonadota</taxon>
        <taxon>Gammaproteobacteria</taxon>
        <taxon>Methylococcales</taxon>
        <taxon>Methylococcaceae</taxon>
        <taxon>Methylobacter</taxon>
    </lineage>
</organism>
<reference evidence="1 2" key="1">
    <citation type="submission" date="2020-02" db="EMBL/GenBank/DDBJ databases">
        <authorList>
            <person name="Hogendoorn C."/>
        </authorList>
    </citation>
    <scope>NUCLEOTIDE SEQUENCE [LARGE SCALE GENOMIC DNA]</scope>
    <source>
        <strain evidence="1">METHB21</strain>
    </source>
</reference>
<name>A0A8S0XJB8_9GAMM</name>
<evidence type="ECO:0000313" key="2">
    <source>
        <dbReference type="Proteomes" id="UP000494216"/>
    </source>
</evidence>
<dbReference type="RefSeq" id="WP_174627736.1">
    <property type="nucleotide sequence ID" value="NZ_CADCXN010000131.1"/>
</dbReference>
<protein>
    <submittedName>
        <fullName evidence="1">Uncharacterized protein</fullName>
    </submittedName>
</protein>